<dbReference type="PANTHER" id="PTHR34791">
    <property type="entry name" value="OS02G0272100 PROTEIN"/>
    <property type="match status" value="1"/>
</dbReference>
<comment type="caution">
    <text evidence="3">The sequence shown here is derived from an EMBL/GenBank/DDBJ whole genome shotgun (WGS) entry which is preliminary data.</text>
</comment>
<dbReference type="PANTHER" id="PTHR34791:SF4">
    <property type="entry name" value="F-BOX DOMAIN CONTAINING PROTEIN"/>
    <property type="match status" value="1"/>
</dbReference>
<dbReference type="SUPFAM" id="SSF81383">
    <property type="entry name" value="F-box domain"/>
    <property type="match status" value="1"/>
</dbReference>
<evidence type="ECO:0000259" key="2">
    <source>
        <dbReference type="PROSITE" id="PS50181"/>
    </source>
</evidence>
<accession>A0A5J9U040</accession>
<evidence type="ECO:0000313" key="4">
    <source>
        <dbReference type="Proteomes" id="UP000324897"/>
    </source>
</evidence>
<protein>
    <recommendedName>
        <fullName evidence="2">F-box domain-containing protein</fullName>
    </recommendedName>
</protein>
<evidence type="ECO:0000313" key="3">
    <source>
        <dbReference type="EMBL" id="TVU16930.1"/>
    </source>
</evidence>
<name>A0A5J9U040_9POAL</name>
<proteinExistence type="predicted"/>
<dbReference type="Pfam" id="PF12937">
    <property type="entry name" value="F-box-like"/>
    <property type="match status" value="1"/>
</dbReference>
<dbReference type="PROSITE" id="PS50181">
    <property type="entry name" value="FBOX"/>
    <property type="match status" value="1"/>
</dbReference>
<dbReference type="Gene3D" id="1.20.1280.50">
    <property type="match status" value="1"/>
</dbReference>
<dbReference type="InterPro" id="IPR001810">
    <property type="entry name" value="F-box_dom"/>
</dbReference>
<keyword evidence="4" id="KW-1185">Reference proteome</keyword>
<gene>
    <name evidence="3" type="ORF">EJB05_32934</name>
</gene>
<sequence length="349" mass="39564">MATLLQELVGADEWDGEDMVGRLGLLMHAAFLAVGFHPYGAKPASGHLLTATSAGEAAGSSRRLSRYYTVPELAHRDGADAAVLLVCARGDDVALLAFLTKGGGLYLERLDLPLLLSRALLEAEPWASRICWALAGGVCWGLRVQLCRRNRLPLTDLMSLPDDMKMEILKRLGDGKDLARVVCTCPQLRELVAKRDAELWKPLYEALMSPRRRRRTRGWLYNLWLLLDSSDDDDEAAEEVFSWKRKYAQARPPPSSPEIGRRWPTYTLWDMHIRLNWPSIRLPSWDTDSHLGRLQDPPEEEEEEDKVSTRGEVGAGVHHRKGPRNDFKKKRHHAGAIHSPSSRYRWKHR</sequence>
<feature type="compositionally biased region" description="Basic residues" evidence="1">
    <location>
        <begin position="317"/>
        <end position="335"/>
    </location>
</feature>
<dbReference type="InterPro" id="IPR036047">
    <property type="entry name" value="F-box-like_dom_sf"/>
</dbReference>
<reference evidence="3 4" key="1">
    <citation type="journal article" date="2019" name="Sci. Rep.">
        <title>A high-quality genome of Eragrostis curvula grass provides insights into Poaceae evolution and supports new strategies to enhance forage quality.</title>
        <authorList>
            <person name="Carballo J."/>
            <person name="Santos B.A.C.M."/>
            <person name="Zappacosta D."/>
            <person name="Garbus I."/>
            <person name="Selva J.P."/>
            <person name="Gallo C.A."/>
            <person name="Diaz A."/>
            <person name="Albertini E."/>
            <person name="Caccamo M."/>
            <person name="Echenique V."/>
        </authorList>
    </citation>
    <scope>NUCLEOTIDE SEQUENCE [LARGE SCALE GENOMIC DNA]</scope>
    <source>
        <strain evidence="4">cv. Victoria</strain>
        <tissue evidence="3">Leaf</tissue>
    </source>
</reference>
<dbReference type="AlphaFoldDB" id="A0A5J9U040"/>
<dbReference type="EMBL" id="RWGY01000029">
    <property type="protein sequence ID" value="TVU16930.1"/>
    <property type="molecule type" value="Genomic_DNA"/>
</dbReference>
<dbReference type="Proteomes" id="UP000324897">
    <property type="component" value="Chromosome 7"/>
</dbReference>
<dbReference type="Gramene" id="TVU16930">
    <property type="protein sequence ID" value="TVU16930"/>
    <property type="gene ID" value="EJB05_32934"/>
</dbReference>
<feature type="region of interest" description="Disordered" evidence="1">
    <location>
        <begin position="291"/>
        <end position="349"/>
    </location>
</feature>
<organism evidence="3 4">
    <name type="scientific">Eragrostis curvula</name>
    <name type="common">weeping love grass</name>
    <dbReference type="NCBI Taxonomy" id="38414"/>
    <lineage>
        <taxon>Eukaryota</taxon>
        <taxon>Viridiplantae</taxon>
        <taxon>Streptophyta</taxon>
        <taxon>Embryophyta</taxon>
        <taxon>Tracheophyta</taxon>
        <taxon>Spermatophyta</taxon>
        <taxon>Magnoliopsida</taxon>
        <taxon>Liliopsida</taxon>
        <taxon>Poales</taxon>
        <taxon>Poaceae</taxon>
        <taxon>PACMAD clade</taxon>
        <taxon>Chloridoideae</taxon>
        <taxon>Eragrostideae</taxon>
        <taxon>Eragrostidinae</taxon>
        <taxon>Eragrostis</taxon>
    </lineage>
</organism>
<dbReference type="SMART" id="SM00256">
    <property type="entry name" value="FBOX"/>
    <property type="match status" value="1"/>
</dbReference>
<dbReference type="OrthoDB" id="101791at2759"/>
<feature type="non-terminal residue" evidence="3">
    <location>
        <position position="1"/>
    </location>
</feature>
<feature type="domain" description="F-box" evidence="2">
    <location>
        <begin position="154"/>
        <end position="203"/>
    </location>
</feature>
<evidence type="ECO:0000256" key="1">
    <source>
        <dbReference type="SAM" id="MobiDB-lite"/>
    </source>
</evidence>